<keyword evidence="2" id="KW-1185">Reference proteome</keyword>
<dbReference type="Gene3D" id="1.25.40.20">
    <property type="entry name" value="Ankyrin repeat-containing domain"/>
    <property type="match status" value="1"/>
</dbReference>
<evidence type="ECO:0000313" key="2">
    <source>
        <dbReference type="Proteomes" id="UP001530293"/>
    </source>
</evidence>
<evidence type="ECO:0000313" key="1">
    <source>
        <dbReference type="EMBL" id="KAL3758063.1"/>
    </source>
</evidence>
<dbReference type="AlphaFoldDB" id="A0ABD3M5E3"/>
<dbReference type="EMBL" id="JALLBG020000242">
    <property type="protein sequence ID" value="KAL3758063.1"/>
    <property type="molecule type" value="Genomic_DNA"/>
</dbReference>
<dbReference type="Proteomes" id="UP001530293">
    <property type="component" value="Unassembled WGS sequence"/>
</dbReference>
<gene>
    <name evidence="1" type="ORF">ACHAWU_002996</name>
</gene>
<organism evidence="1 2">
    <name type="scientific">Discostella pseudostelligera</name>
    <dbReference type="NCBI Taxonomy" id="259834"/>
    <lineage>
        <taxon>Eukaryota</taxon>
        <taxon>Sar</taxon>
        <taxon>Stramenopiles</taxon>
        <taxon>Ochrophyta</taxon>
        <taxon>Bacillariophyta</taxon>
        <taxon>Coscinodiscophyceae</taxon>
        <taxon>Thalassiosirophycidae</taxon>
        <taxon>Stephanodiscales</taxon>
        <taxon>Stephanodiscaceae</taxon>
        <taxon>Discostella</taxon>
    </lineage>
</organism>
<protein>
    <submittedName>
        <fullName evidence="1">Uncharacterized protein</fullName>
    </submittedName>
</protein>
<dbReference type="Pfam" id="PF13306">
    <property type="entry name" value="LRR_5"/>
    <property type="match status" value="1"/>
</dbReference>
<dbReference type="InterPro" id="IPR026906">
    <property type="entry name" value="LRR_5"/>
</dbReference>
<dbReference type="InterPro" id="IPR032675">
    <property type="entry name" value="LRR_dom_sf"/>
</dbReference>
<reference evidence="1 2" key="1">
    <citation type="submission" date="2024-10" db="EMBL/GenBank/DDBJ databases">
        <title>Updated reference genomes for cyclostephanoid diatoms.</title>
        <authorList>
            <person name="Roberts W.R."/>
            <person name="Alverson A.J."/>
        </authorList>
    </citation>
    <scope>NUCLEOTIDE SEQUENCE [LARGE SCALE GENOMIC DNA]</scope>
    <source>
        <strain evidence="1 2">AJA232-27</strain>
    </source>
</reference>
<accession>A0ABD3M5E3</accession>
<dbReference type="Gene3D" id="3.80.10.10">
    <property type="entry name" value="Ribonuclease Inhibitor"/>
    <property type="match status" value="1"/>
</dbReference>
<sequence>MVLRTNIVSSVAYAECGGLRLRVDSSVTSIPDSSELNLKCLAKVELPEDLQALRVKYLFEGLLKIGEDEFSVCTTSKSIVVPSAVTAICDGTFHTCTSLEEVRDLREGILTISRDGLFANFAEVNCTFDMLRRRFDDLPIHELCHTVTSNEELQTLMEVIQLHSAHGFPVDCLGTTPLHILACSGNRNILLYRCYLECFPDAIIDEDNWGETPLGYIVFSGNSEEILHIFMETCKKRWGVLPFDIGNIMLKKFISAERARRFIQALRRYFPDLVIDWQEIVEQSISREVPLRVFGVLVEASVSSRNNCMSTDHRIEIDQWIAEYEEFLGTMNSIHMGPFYEELRTLVIQFTQEHREFLLIVSTMLELALWKAVLNESLLENNDRTIRSDLRVNAGQMFQVAIPNVLSFL</sequence>
<dbReference type="InterPro" id="IPR036770">
    <property type="entry name" value="Ankyrin_rpt-contain_sf"/>
</dbReference>
<name>A0ABD3M5E3_9STRA</name>
<proteinExistence type="predicted"/>
<comment type="caution">
    <text evidence="1">The sequence shown here is derived from an EMBL/GenBank/DDBJ whole genome shotgun (WGS) entry which is preliminary data.</text>
</comment>